<keyword evidence="2" id="KW-1185">Reference proteome</keyword>
<dbReference type="InterPro" id="IPR040256">
    <property type="entry name" value="At4g02000-like"/>
</dbReference>
<accession>A0A484LU66</accession>
<reference evidence="1 2" key="1">
    <citation type="submission" date="2018-04" db="EMBL/GenBank/DDBJ databases">
        <authorList>
            <person name="Vogel A."/>
        </authorList>
    </citation>
    <scope>NUCLEOTIDE SEQUENCE [LARGE SCALE GENOMIC DNA]</scope>
</reference>
<evidence type="ECO:0000313" key="2">
    <source>
        <dbReference type="Proteomes" id="UP000595140"/>
    </source>
</evidence>
<dbReference type="PANTHER" id="PTHR31286">
    <property type="entry name" value="GLYCINE-RICH CELL WALL STRUCTURAL PROTEIN 1.8-LIKE"/>
    <property type="match status" value="1"/>
</dbReference>
<organism evidence="1 2">
    <name type="scientific">Cuscuta campestris</name>
    <dbReference type="NCBI Taxonomy" id="132261"/>
    <lineage>
        <taxon>Eukaryota</taxon>
        <taxon>Viridiplantae</taxon>
        <taxon>Streptophyta</taxon>
        <taxon>Embryophyta</taxon>
        <taxon>Tracheophyta</taxon>
        <taxon>Spermatophyta</taxon>
        <taxon>Magnoliopsida</taxon>
        <taxon>eudicotyledons</taxon>
        <taxon>Gunneridae</taxon>
        <taxon>Pentapetalae</taxon>
        <taxon>asterids</taxon>
        <taxon>lamiids</taxon>
        <taxon>Solanales</taxon>
        <taxon>Convolvulaceae</taxon>
        <taxon>Cuscuteae</taxon>
        <taxon>Cuscuta</taxon>
        <taxon>Cuscuta subgen. Grammica</taxon>
        <taxon>Cuscuta sect. Cleistogrammica</taxon>
    </lineage>
</organism>
<dbReference type="Proteomes" id="UP000595140">
    <property type="component" value="Unassembled WGS sequence"/>
</dbReference>
<dbReference type="OrthoDB" id="1302764at2759"/>
<dbReference type="PANTHER" id="PTHR31286:SF180">
    <property type="entry name" value="OS10G0362600 PROTEIN"/>
    <property type="match status" value="1"/>
</dbReference>
<dbReference type="EMBL" id="OOIL02002065">
    <property type="protein sequence ID" value="VFQ80061.1"/>
    <property type="molecule type" value="Genomic_DNA"/>
</dbReference>
<evidence type="ECO:0008006" key="3">
    <source>
        <dbReference type="Google" id="ProtNLM"/>
    </source>
</evidence>
<protein>
    <recommendedName>
        <fullName evidence="3">DUF4283 domain-containing protein</fullName>
    </recommendedName>
</protein>
<evidence type="ECO:0000313" key="1">
    <source>
        <dbReference type="EMBL" id="VFQ80061.1"/>
    </source>
</evidence>
<name>A0A484LU66_9ASTE</name>
<dbReference type="AlphaFoldDB" id="A0A484LU66"/>
<gene>
    <name evidence="1" type="ORF">CCAM_LOCUS21837</name>
</gene>
<sequence length="130" mass="14894">MVVTKWSPNLRPNEDSPIVPVWVIIPNLPIHLDDQKALLCITSKLGKPLKVDNATLNFSRPKAARVCIEIDVSKNLHQKIHVKHIDDDLFLQVLYEDPPSFCDSCHRLGHNATTCKGAYTRKSQWETYHR</sequence>
<proteinExistence type="predicted"/>